<dbReference type="InterPro" id="IPR032710">
    <property type="entry name" value="NTF2-like_dom_sf"/>
</dbReference>
<evidence type="ECO:0000259" key="1">
    <source>
        <dbReference type="Pfam" id="PF13577"/>
    </source>
</evidence>
<dbReference type="Gene3D" id="3.10.450.50">
    <property type="match status" value="1"/>
</dbReference>
<protein>
    <recommendedName>
        <fullName evidence="1">SnoaL-like domain-containing protein</fullName>
    </recommendedName>
</protein>
<organism evidence="2">
    <name type="scientific">marine metagenome</name>
    <dbReference type="NCBI Taxonomy" id="408172"/>
    <lineage>
        <taxon>unclassified sequences</taxon>
        <taxon>metagenomes</taxon>
        <taxon>ecological metagenomes</taxon>
    </lineage>
</organism>
<sequence length="152" mass="17335">MDDAERRNIRQDCEALSIAYARAVDFRDYDQFADLFVEEGILEAGVRLEGKAAIETSIKRRPDELRSRHVLSNIFINVINRDQANGISYLTLYRHVGAESARSGPIAFDGPFGVGHYQDLFVRTLDGWRFKSRVLHMAFRREDVKKGSAKAN</sequence>
<name>A0A381RE71_9ZZZZ</name>
<dbReference type="CDD" id="cd00531">
    <property type="entry name" value="NTF2_like"/>
    <property type="match status" value="1"/>
</dbReference>
<dbReference type="Pfam" id="PF13577">
    <property type="entry name" value="SnoaL_4"/>
    <property type="match status" value="1"/>
</dbReference>
<proteinExistence type="predicted"/>
<dbReference type="EMBL" id="UINC01001867">
    <property type="protein sequence ID" value="SUZ90106.1"/>
    <property type="molecule type" value="Genomic_DNA"/>
</dbReference>
<dbReference type="AlphaFoldDB" id="A0A381RE71"/>
<dbReference type="SUPFAM" id="SSF54427">
    <property type="entry name" value="NTF2-like"/>
    <property type="match status" value="1"/>
</dbReference>
<reference evidence="2" key="1">
    <citation type="submission" date="2018-05" db="EMBL/GenBank/DDBJ databases">
        <authorList>
            <person name="Lanie J.A."/>
            <person name="Ng W.-L."/>
            <person name="Kazmierczak K.M."/>
            <person name="Andrzejewski T.M."/>
            <person name="Davidsen T.M."/>
            <person name="Wayne K.J."/>
            <person name="Tettelin H."/>
            <person name="Glass J.I."/>
            <person name="Rusch D."/>
            <person name="Podicherti R."/>
            <person name="Tsui H.-C.T."/>
            <person name="Winkler M.E."/>
        </authorList>
    </citation>
    <scope>NUCLEOTIDE SEQUENCE</scope>
</reference>
<accession>A0A381RE71</accession>
<feature type="domain" description="SnoaL-like" evidence="1">
    <location>
        <begin position="10"/>
        <end position="133"/>
    </location>
</feature>
<dbReference type="InterPro" id="IPR037401">
    <property type="entry name" value="SnoaL-like"/>
</dbReference>
<evidence type="ECO:0000313" key="2">
    <source>
        <dbReference type="EMBL" id="SUZ90106.1"/>
    </source>
</evidence>
<gene>
    <name evidence="2" type="ORF">METZ01_LOCUS42960</name>
</gene>